<feature type="domain" description="YhcG N-terminal" evidence="2">
    <location>
        <begin position="25"/>
        <end position="171"/>
    </location>
</feature>
<evidence type="ECO:0000313" key="4">
    <source>
        <dbReference type="Proteomes" id="UP000641139"/>
    </source>
</evidence>
<dbReference type="Gene3D" id="3.40.1350.10">
    <property type="match status" value="1"/>
</dbReference>
<comment type="caution">
    <text evidence="3">The sequence shown here is derived from an EMBL/GenBank/DDBJ whole genome shotgun (WGS) entry which is preliminary data.</text>
</comment>
<dbReference type="InterPro" id="IPR053148">
    <property type="entry name" value="PD-DEXK-like_domain"/>
</dbReference>
<evidence type="ECO:0000259" key="1">
    <source>
        <dbReference type="Pfam" id="PF06250"/>
    </source>
</evidence>
<dbReference type="Proteomes" id="UP000641139">
    <property type="component" value="Unassembled WGS sequence"/>
</dbReference>
<reference evidence="3 4" key="1">
    <citation type="journal article" date="2021" name="Int. J. Syst. Evol. Microbiol.">
        <title>Capnocytophaga periodontitidis sp. nov., isolated from subgingival plaque of periodontitis patient.</title>
        <authorList>
            <person name="Zhang Y."/>
            <person name="Qiao D."/>
            <person name="Shi W."/>
            <person name="Wu D."/>
            <person name="Cai M."/>
        </authorList>
    </citation>
    <scope>NUCLEOTIDE SEQUENCE [LARGE SCALE GENOMIC DNA]</scope>
    <source>
        <strain evidence="3 4">051621</strain>
    </source>
</reference>
<dbReference type="Pfam" id="PF17761">
    <property type="entry name" value="DUF1016_N"/>
    <property type="match status" value="1"/>
</dbReference>
<name>A0ABS0SPB8_9FLAO</name>
<dbReference type="InterPro" id="IPR009362">
    <property type="entry name" value="YhcG_C"/>
</dbReference>
<accession>A0ABS0SPB8</accession>
<dbReference type="PANTHER" id="PTHR30547">
    <property type="entry name" value="UNCHARACTERIZED PROTEIN YHCG-RELATED"/>
    <property type="match status" value="1"/>
</dbReference>
<evidence type="ECO:0000313" key="3">
    <source>
        <dbReference type="EMBL" id="MBI1647651.1"/>
    </source>
</evidence>
<proteinExistence type="predicted"/>
<sequence>MKETPTFTFGAQNLPDKEYHQWLIEIKQRFQQSQIKTAIKVNTALLEFYWSLGSDIVKMQTEKAWGSGFINQLSLDLREAFPEATGFSLSNIKYIRQWYLFYYQELTKSHQVGGFLEMPKDFGLIPWRHHIEIISKCKSISEALFYIKQTISHNWSRVQLVHTIESKLFERQGKAISNFDTQLPIPQANLATELLKDPYNFDFLSLAKDYSERELEEALMQNITRFLLELGQGFAFVGRQMELRMPEGQSFFPDLIFYHIPMKCYVVVELKVTLFIPEYIGKLNFYVTAVDKLLRGEGDNPTIGLLICKDKDELLVEWSLTDVNKPLGIASYQLKEIIDNTIAEFEKNKLKNFYE</sequence>
<protein>
    <submittedName>
        <fullName evidence="3">DUF1016 family protein</fullName>
    </submittedName>
</protein>
<gene>
    <name evidence="3" type="ORF">I7X30_11375</name>
</gene>
<dbReference type="RefSeq" id="WP_198467199.1">
    <property type="nucleotide sequence ID" value="NZ_JAEFDC010000011.1"/>
</dbReference>
<dbReference type="InterPro" id="IPR011856">
    <property type="entry name" value="tRNA_endonuc-like_dom_sf"/>
</dbReference>
<dbReference type="InterPro" id="IPR041527">
    <property type="entry name" value="YhcG_N"/>
</dbReference>
<keyword evidence="4" id="KW-1185">Reference proteome</keyword>
<dbReference type="EMBL" id="JAEFDC010000011">
    <property type="protein sequence ID" value="MBI1647651.1"/>
    <property type="molecule type" value="Genomic_DNA"/>
</dbReference>
<organism evidence="3 4">
    <name type="scientific">Capnocytophaga periodontitidis</name>
    <dbReference type="NCBI Taxonomy" id="2795027"/>
    <lineage>
        <taxon>Bacteria</taxon>
        <taxon>Pseudomonadati</taxon>
        <taxon>Bacteroidota</taxon>
        <taxon>Flavobacteriia</taxon>
        <taxon>Flavobacteriales</taxon>
        <taxon>Flavobacteriaceae</taxon>
        <taxon>Capnocytophaga</taxon>
    </lineage>
</organism>
<evidence type="ECO:0000259" key="2">
    <source>
        <dbReference type="Pfam" id="PF17761"/>
    </source>
</evidence>
<feature type="domain" description="YhcG PDDEXK nuclease" evidence="1">
    <location>
        <begin position="193"/>
        <end position="335"/>
    </location>
</feature>
<dbReference type="Pfam" id="PF06250">
    <property type="entry name" value="YhcG_C"/>
    <property type="match status" value="1"/>
</dbReference>
<dbReference type="PANTHER" id="PTHR30547:SF0">
    <property type="entry name" value="BLR8175 PROTEIN"/>
    <property type="match status" value="1"/>
</dbReference>